<organism evidence="2 3">
    <name type="scientific">Nitrospira moscoviensis</name>
    <dbReference type="NCBI Taxonomy" id="42253"/>
    <lineage>
        <taxon>Bacteria</taxon>
        <taxon>Pseudomonadati</taxon>
        <taxon>Nitrospirota</taxon>
        <taxon>Nitrospiria</taxon>
        <taxon>Nitrospirales</taxon>
        <taxon>Nitrospiraceae</taxon>
        <taxon>Nitrospira</taxon>
    </lineage>
</organism>
<dbReference type="KEGG" id="nmv:NITMOv2_2281"/>
<keyword evidence="3" id="KW-1185">Reference proteome</keyword>
<dbReference type="Proteomes" id="UP000069205">
    <property type="component" value="Chromosome"/>
</dbReference>
<sequence>MTTGTTPHMPIHDESQGWIGGEAALGAQAERHVRSQEKHIRGLAAVILGLAFVGGFTMAGALCRLSQRRG</sequence>
<evidence type="ECO:0000256" key="1">
    <source>
        <dbReference type="SAM" id="Phobius"/>
    </source>
</evidence>
<reference evidence="2 3" key="1">
    <citation type="journal article" date="2015" name="Proc. Natl. Acad. Sci. U.S.A.">
        <title>Expanded metabolic versatility of ubiquitous nitrite-oxidizing bacteria from the genus Nitrospira.</title>
        <authorList>
            <person name="Koch H."/>
            <person name="Lucker S."/>
            <person name="Albertsen M."/>
            <person name="Kitzinger K."/>
            <person name="Herbold C."/>
            <person name="Spieck E."/>
            <person name="Nielsen P.H."/>
            <person name="Wagner M."/>
            <person name="Daims H."/>
        </authorList>
    </citation>
    <scope>NUCLEOTIDE SEQUENCE [LARGE SCALE GENOMIC DNA]</scope>
    <source>
        <strain evidence="2 3">NSP M-1</strain>
    </source>
</reference>
<keyword evidence="1" id="KW-0472">Membrane</keyword>
<dbReference type="AlphaFoldDB" id="A0A0K2GDK3"/>
<dbReference type="RefSeq" id="WP_053379827.1">
    <property type="nucleotide sequence ID" value="NZ_CP011801.1"/>
</dbReference>
<gene>
    <name evidence="2" type="ORF">NITMOv2_2281</name>
</gene>
<accession>A0A0K2GDK3</accession>
<keyword evidence="1" id="KW-0812">Transmembrane</keyword>
<protein>
    <submittedName>
        <fullName evidence="2">Uncharacterized protein</fullName>
    </submittedName>
</protein>
<evidence type="ECO:0000313" key="3">
    <source>
        <dbReference type="Proteomes" id="UP000069205"/>
    </source>
</evidence>
<feature type="transmembrane region" description="Helical" evidence="1">
    <location>
        <begin position="43"/>
        <end position="63"/>
    </location>
</feature>
<keyword evidence="1" id="KW-1133">Transmembrane helix</keyword>
<dbReference type="STRING" id="42253.NITMOv2_2281"/>
<proteinExistence type="predicted"/>
<dbReference type="EMBL" id="CP011801">
    <property type="protein sequence ID" value="ALA58697.1"/>
    <property type="molecule type" value="Genomic_DNA"/>
</dbReference>
<name>A0A0K2GDK3_NITMO</name>
<evidence type="ECO:0000313" key="2">
    <source>
        <dbReference type="EMBL" id="ALA58697.1"/>
    </source>
</evidence>
<dbReference type="PATRIC" id="fig|42253.5.peg.2248"/>